<dbReference type="EMBL" id="BARU01021091">
    <property type="protein sequence ID" value="GAH56610.1"/>
    <property type="molecule type" value="Genomic_DNA"/>
</dbReference>
<evidence type="ECO:0000313" key="1">
    <source>
        <dbReference type="EMBL" id="GAH56610.1"/>
    </source>
</evidence>
<proteinExistence type="predicted"/>
<comment type="caution">
    <text evidence="1">The sequence shown here is derived from an EMBL/GenBank/DDBJ whole genome shotgun (WGS) entry which is preliminary data.</text>
</comment>
<sequence>MIGIGWIQERKNIKGIDAKKKLSIDKKDISMAKEFIDKIQPVSIKNGVINV</sequence>
<dbReference type="AlphaFoldDB" id="X1HHT8"/>
<protein>
    <submittedName>
        <fullName evidence="1">Uncharacterized protein</fullName>
    </submittedName>
</protein>
<reference evidence="1" key="1">
    <citation type="journal article" date="2014" name="Front. Microbiol.">
        <title>High frequency of phylogenetically diverse reductive dehalogenase-homologous genes in deep subseafloor sedimentary metagenomes.</title>
        <authorList>
            <person name="Kawai M."/>
            <person name="Futagami T."/>
            <person name="Toyoda A."/>
            <person name="Takaki Y."/>
            <person name="Nishi S."/>
            <person name="Hori S."/>
            <person name="Arai W."/>
            <person name="Tsubouchi T."/>
            <person name="Morono Y."/>
            <person name="Uchiyama I."/>
            <person name="Ito T."/>
            <person name="Fujiyama A."/>
            <person name="Inagaki F."/>
            <person name="Takami H."/>
        </authorList>
    </citation>
    <scope>NUCLEOTIDE SEQUENCE</scope>
    <source>
        <strain evidence="1">Expedition CK06-06</strain>
    </source>
</reference>
<accession>X1HHT8</accession>
<organism evidence="1">
    <name type="scientific">marine sediment metagenome</name>
    <dbReference type="NCBI Taxonomy" id="412755"/>
    <lineage>
        <taxon>unclassified sequences</taxon>
        <taxon>metagenomes</taxon>
        <taxon>ecological metagenomes</taxon>
    </lineage>
</organism>
<name>X1HHT8_9ZZZZ</name>
<gene>
    <name evidence="1" type="ORF">S03H2_34548</name>
</gene>